<organism evidence="2 3">
    <name type="scientific">Bodo saltans</name>
    <name type="common">Flagellated protozoan</name>
    <dbReference type="NCBI Taxonomy" id="75058"/>
    <lineage>
        <taxon>Eukaryota</taxon>
        <taxon>Discoba</taxon>
        <taxon>Euglenozoa</taxon>
        <taxon>Kinetoplastea</taxon>
        <taxon>Metakinetoplastina</taxon>
        <taxon>Eubodonida</taxon>
        <taxon>Bodonidae</taxon>
        <taxon>Bodo</taxon>
    </lineage>
</organism>
<evidence type="ECO:0000256" key="1">
    <source>
        <dbReference type="SAM" id="MobiDB-lite"/>
    </source>
</evidence>
<dbReference type="Gene3D" id="3.30.70.1230">
    <property type="entry name" value="Nucleotide cyclase"/>
    <property type="match status" value="1"/>
</dbReference>
<sequence>MESCRAHGGTVDLCYGDRVWANFNAEKRLPGHATKACRAMLAIEDSWQHFVQRLRQQGTTSSSGGAKSCSSVPESIKVRVRLGAATTEALCGVMGSAGCKRFTVVGPCVRQATYLCSGAGTERLPRRRASSLPPLSSSDEQEANTPKGDDLFPFSSLVATKTVELASVSHRSAATMAPGKHNSSARVASATTTTTGGGAAKYVVQQQQPIVFRHVRVSSLPQTVSSSALQNQWSAPRHTVVSTPVFLHRVVLEYPEHIVGNSASAALQRLRAMNTIYEHIAAEDDNAEVFRKLQVMPCWEDEWLLRQLQL</sequence>
<proteinExistence type="predicted"/>
<evidence type="ECO:0000313" key="3">
    <source>
        <dbReference type="Proteomes" id="UP000051952"/>
    </source>
</evidence>
<feature type="region of interest" description="Disordered" evidence="1">
    <location>
        <begin position="125"/>
        <end position="151"/>
    </location>
</feature>
<keyword evidence="3" id="KW-1185">Reference proteome</keyword>
<protein>
    <submittedName>
        <fullName evidence="2">Adenylate cyclase, putative</fullName>
    </submittedName>
</protein>
<name>A0A0S4J369_BODSA</name>
<dbReference type="EMBL" id="CYKH01000981">
    <property type="protein sequence ID" value="CUG75281.1"/>
    <property type="molecule type" value="Genomic_DNA"/>
</dbReference>
<evidence type="ECO:0000313" key="2">
    <source>
        <dbReference type="EMBL" id="CUG75281.1"/>
    </source>
</evidence>
<dbReference type="Proteomes" id="UP000051952">
    <property type="component" value="Unassembled WGS sequence"/>
</dbReference>
<dbReference type="InterPro" id="IPR029787">
    <property type="entry name" value="Nucleotide_cyclase"/>
</dbReference>
<gene>
    <name evidence="2" type="ORF">BSAL_05765</name>
</gene>
<dbReference type="VEuPathDB" id="TriTrypDB:BSAL_05765"/>
<accession>A0A0S4J369</accession>
<dbReference type="AlphaFoldDB" id="A0A0S4J369"/>
<dbReference type="SUPFAM" id="SSF55073">
    <property type="entry name" value="Nucleotide cyclase"/>
    <property type="match status" value="1"/>
</dbReference>
<reference evidence="3" key="1">
    <citation type="submission" date="2015-09" db="EMBL/GenBank/DDBJ databases">
        <authorList>
            <consortium name="Pathogen Informatics"/>
        </authorList>
    </citation>
    <scope>NUCLEOTIDE SEQUENCE [LARGE SCALE GENOMIC DNA]</scope>
    <source>
        <strain evidence="3">Lake Konstanz</strain>
    </source>
</reference>